<feature type="compositionally biased region" description="Polar residues" evidence="4">
    <location>
        <begin position="115"/>
        <end position="127"/>
    </location>
</feature>
<gene>
    <name evidence="6" type="ORF">HYDPIDRAFT_43904</name>
</gene>
<dbReference type="GO" id="GO:0003743">
    <property type="term" value="F:translation initiation factor activity"/>
    <property type="evidence" value="ECO:0007669"/>
    <property type="project" value="UniProtKB-KW"/>
</dbReference>
<dbReference type="AlphaFoldDB" id="A0A0C9VPQ9"/>
<dbReference type="InterPro" id="IPR003890">
    <property type="entry name" value="MIF4G-like_typ-3"/>
</dbReference>
<feature type="domain" description="MIF4G" evidence="5">
    <location>
        <begin position="259"/>
        <end position="496"/>
    </location>
</feature>
<comment type="similarity">
    <text evidence="1">Belongs to the eukaryotic initiation factor 4G family.</text>
</comment>
<dbReference type="SUPFAM" id="SSF48371">
    <property type="entry name" value="ARM repeat"/>
    <property type="match status" value="2"/>
</dbReference>
<dbReference type="InterPro" id="IPR016024">
    <property type="entry name" value="ARM-type_fold"/>
</dbReference>
<name>A0A0C9VPQ9_9AGAM</name>
<keyword evidence="7" id="KW-1185">Reference proteome</keyword>
<dbReference type="GO" id="GO:0016281">
    <property type="term" value="C:eukaryotic translation initiation factor 4F complex"/>
    <property type="evidence" value="ECO:0007669"/>
    <property type="project" value="TreeGrafter"/>
</dbReference>
<keyword evidence="3" id="KW-0648">Protein biosynthesis</keyword>
<feature type="region of interest" description="Disordered" evidence="4">
    <location>
        <begin position="141"/>
        <end position="160"/>
    </location>
</feature>
<accession>A0A0C9VPQ9</accession>
<evidence type="ECO:0000256" key="2">
    <source>
        <dbReference type="ARBA" id="ARBA00022540"/>
    </source>
</evidence>
<keyword evidence="2" id="KW-0396">Initiation factor</keyword>
<dbReference type="PANTHER" id="PTHR23253">
    <property type="entry name" value="EUKARYOTIC TRANSLATION INITIATION FACTOR 4 GAMMA"/>
    <property type="match status" value="1"/>
</dbReference>
<feature type="region of interest" description="Disordered" evidence="4">
    <location>
        <begin position="94"/>
        <end position="127"/>
    </location>
</feature>
<dbReference type="SMART" id="SM00543">
    <property type="entry name" value="MIF4G"/>
    <property type="match status" value="1"/>
</dbReference>
<dbReference type="OrthoDB" id="514777at2759"/>
<dbReference type="HOGENOM" id="CLU_481513_0_0_1"/>
<evidence type="ECO:0000256" key="4">
    <source>
        <dbReference type="SAM" id="MobiDB-lite"/>
    </source>
</evidence>
<dbReference type="Proteomes" id="UP000053820">
    <property type="component" value="Unassembled WGS sequence"/>
</dbReference>
<dbReference type="Gene3D" id="1.25.40.180">
    <property type="match status" value="2"/>
</dbReference>
<dbReference type="Pfam" id="PF02854">
    <property type="entry name" value="MIF4G"/>
    <property type="match status" value="1"/>
</dbReference>
<organism evidence="6 7">
    <name type="scientific">Hydnomerulius pinastri MD-312</name>
    <dbReference type="NCBI Taxonomy" id="994086"/>
    <lineage>
        <taxon>Eukaryota</taxon>
        <taxon>Fungi</taxon>
        <taxon>Dikarya</taxon>
        <taxon>Basidiomycota</taxon>
        <taxon>Agaricomycotina</taxon>
        <taxon>Agaricomycetes</taxon>
        <taxon>Agaricomycetidae</taxon>
        <taxon>Boletales</taxon>
        <taxon>Boletales incertae sedis</taxon>
        <taxon>Leucogyrophana</taxon>
    </lineage>
</organism>
<evidence type="ECO:0000259" key="5">
    <source>
        <dbReference type="SMART" id="SM00543"/>
    </source>
</evidence>
<reference evidence="6 7" key="1">
    <citation type="submission" date="2014-04" db="EMBL/GenBank/DDBJ databases">
        <title>Evolutionary Origins and Diversification of the Mycorrhizal Mutualists.</title>
        <authorList>
            <consortium name="DOE Joint Genome Institute"/>
            <consortium name="Mycorrhizal Genomics Consortium"/>
            <person name="Kohler A."/>
            <person name="Kuo A."/>
            <person name="Nagy L.G."/>
            <person name="Floudas D."/>
            <person name="Copeland A."/>
            <person name="Barry K.W."/>
            <person name="Cichocki N."/>
            <person name="Veneault-Fourrey C."/>
            <person name="LaButti K."/>
            <person name="Lindquist E.A."/>
            <person name="Lipzen A."/>
            <person name="Lundell T."/>
            <person name="Morin E."/>
            <person name="Murat C."/>
            <person name="Riley R."/>
            <person name="Ohm R."/>
            <person name="Sun H."/>
            <person name="Tunlid A."/>
            <person name="Henrissat B."/>
            <person name="Grigoriev I.V."/>
            <person name="Hibbett D.S."/>
            <person name="Martin F."/>
        </authorList>
    </citation>
    <scope>NUCLEOTIDE SEQUENCE [LARGE SCALE GENOMIC DNA]</scope>
    <source>
        <strain evidence="6 7">MD-312</strain>
    </source>
</reference>
<dbReference type="GO" id="GO:0003729">
    <property type="term" value="F:mRNA binding"/>
    <property type="evidence" value="ECO:0007669"/>
    <property type="project" value="TreeGrafter"/>
</dbReference>
<dbReference type="PANTHER" id="PTHR23253:SF9">
    <property type="entry name" value="EUKARYOTIC TRANSLATION INITIATION FACTOR 4 GAMMA 2"/>
    <property type="match status" value="1"/>
</dbReference>
<evidence type="ECO:0000313" key="6">
    <source>
        <dbReference type="EMBL" id="KIJ59655.1"/>
    </source>
</evidence>
<evidence type="ECO:0000256" key="1">
    <source>
        <dbReference type="ARBA" id="ARBA00005775"/>
    </source>
</evidence>
<dbReference type="EMBL" id="KN839883">
    <property type="protein sequence ID" value="KIJ59655.1"/>
    <property type="molecule type" value="Genomic_DNA"/>
</dbReference>
<proteinExistence type="inferred from homology"/>
<evidence type="ECO:0000256" key="3">
    <source>
        <dbReference type="ARBA" id="ARBA00022917"/>
    </source>
</evidence>
<evidence type="ECO:0000313" key="7">
    <source>
        <dbReference type="Proteomes" id="UP000053820"/>
    </source>
</evidence>
<sequence>MVHNCVDWAINTPRRKLPLLLLSWGDAHVYTLVPEQFEALVALAKKKFGLETSELEFYSSCINFCSDALAEVSQDVWELVAPYIGCITVIEKSPPDKRPAAPPEAKQGSLDVSGAPTTTSSSAMEAKTTVSPAVRVLGWHPAVGGSSRPDTGAAARPDVSHMAAPKARVLASSVSGGANKIAPRTQTGGASVLNDVAPLKASANRWVSTSVGSQWDPHFVPSSPELAERKITALLNKVTWGNYDPAQKLRVHHNPFKLEYDYFPSYKSSEPPSIAQQLVAILNGNNYGGDGRTLLYCVRSLFERGIDDLERSSMYASLCVSMIDGINEELRVNGVNDAKGNPMAGGALFRKYLLDHCQAAIDGDCLSWGSAVTAVQENSADIPLDQHYADEAARRRGRGLIKFISSLQEHWGAIPDCTMHDYLKRLLRKMENPTEGDIDSLCKLLREVGKRFDTPHEAGAKLDIYFKRIKEISKIPTLCPRLQYSIQDLVELRRERWKKSCISEKEAFWLAWTSPLCEASALDSKVPQWKKFALELYKTRDLKRAEGYFKTLSVTDHTRFINALVLLALRGSKTDALVVADFFAHAAARGQCSSNYWMLGFMDAAKEVDDTVIDAPNAYSYMVTIVKRVAGVDKERGSLEKIASQVADKRRLIQLVRW</sequence>
<protein>
    <recommendedName>
        <fullName evidence="5">MIF4G domain-containing protein</fullName>
    </recommendedName>
</protein>